<keyword evidence="2" id="KW-0238">DNA-binding</keyword>
<dbReference type="InterPro" id="IPR000524">
    <property type="entry name" value="Tscrpt_reg_HTH_GntR"/>
</dbReference>
<dbReference type="InterPro" id="IPR008920">
    <property type="entry name" value="TF_FadR/GntR_C"/>
</dbReference>
<dbReference type="GO" id="GO:0003677">
    <property type="term" value="F:DNA binding"/>
    <property type="evidence" value="ECO:0007669"/>
    <property type="project" value="UniProtKB-KW"/>
</dbReference>
<dbReference type="Pfam" id="PF00392">
    <property type="entry name" value="GntR"/>
    <property type="match status" value="1"/>
</dbReference>
<dbReference type="Proteomes" id="UP000235346">
    <property type="component" value="Unassembled WGS sequence"/>
</dbReference>
<dbReference type="InterPro" id="IPR036390">
    <property type="entry name" value="WH_DNA-bd_sf"/>
</dbReference>
<dbReference type="SMART" id="SM00895">
    <property type="entry name" value="FCD"/>
    <property type="match status" value="1"/>
</dbReference>
<dbReference type="Pfam" id="PF07729">
    <property type="entry name" value="FCD"/>
    <property type="match status" value="1"/>
</dbReference>
<evidence type="ECO:0000259" key="4">
    <source>
        <dbReference type="PROSITE" id="PS50949"/>
    </source>
</evidence>
<dbReference type="InterPro" id="IPR011711">
    <property type="entry name" value="GntR_C"/>
</dbReference>
<dbReference type="GO" id="GO:0003700">
    <property type="term" value="F:DNA-binding transcription factor activity"/>
    <property type="evidence" value="ECO:0007669"/>
    <property type="project" value="InterPro"/>
</dbReference>
<evidence type="ECO:0000313" key="5">
    <source>
        <dbReference type="EMBL" id="PMR66948.1"/>
    </source>
</evidence>
<protein>
    <submittedName>
        <fullName evidence="5">GntR family transcriptional regulator</fullName>
    </submittedName>
</protein>
<proteinExistence type="predicted"/>
<keyword evidence="1" id="KW-0805">Transcription regulation</keyword>
<accession>A0A2N7TFJ7</accession>
<evidence type="ECO:0000256" key="1">
    <source>
        <dbReference type="ARBA" id="ARBA00023015"/>
    </source>
</evidence>
<dbReference type="CDD" id="cd07377">
    <property type="entry name" value="WHTH_GntR"/>
    <property type="match status" value="1"/>
</dbReference>
<sequence length="240" mass="26812">MMQLHAGPKPVVRSTMSSMVTEQIRDAILSGAYPPGMQLNEKLVAESCGVSRGPVREAIQRLLQEGLLVSEPHRGVFVLELTEDDLEDIYFTRDAVERAALRRIVQSGRGEELSVRLRAIVESMRKAVEEEEWTEVASLDIRFHSELVNAAGSRRLSRLFATLMAEMGLCLNQLLGVYRGRGRLIEEHEYLAKLVASGDIEKLEKAMADHLQEPVETICNAWERARQENGKLTASGVEKG</sequence>
<dbReference type="EMBL" id="PNRE01000104">
    <property type="protein sequence ID" value="PMR66948.1"/>
    <property type="molecule type" value="Genomic_DNA"/>
</dbReference>
<dbReference type="PANTHER" id="PTHR43537">
    <property type="entry name" value="TRANSCRIPTIONAL REGULATOR, GNTR FAMILY"/>
    <property type="match status" value="1"/>
</dbReference>
<gene>
    <name evidence="5" type="ORF">C1H66_21940</name>
</gene>
<keyword evidence="6" id="KW-1185">Reference proteome</keyword>
<name>A0A2N7TFJ7_9GAMM</name>
<dbReference type="PANTHER" id="PTHR43537:SF45">
    <property type="entry name" value="GNTR FAMILY REGULATORY PROTEIN"/>
    <property type="match status" value="1"/>
</dbReference>
<dbReference type="Gene3D" id="1.10.10.10">
    <property type="entry name" value="Winged helix-like DNA-binding domain superfamily/Winged helix DNA-binding domain"/>
    <property type="match status" value="1"/>
</dbReference>
<dbReference type="OrthoDB" id="9799812at2"/>
<dbReference type="PROSITE" id="PS50949">
    <property type="entry name" value="HTH_GNTR"/>
    <property type="match status" value="1"/>
</dbReference>
<keyword evidence="3" id="KW-0804">Transcription</keyword>
<dbReference type="Gene3D" id="1.20.120.530">
    <property type="entry name" value="GntR ligand-binding domain-like"/>
    <property type="match status" value="1"/>
</dbReference>
<dbReference type="AlphaFoldDB" id="A0A2N7TFJ7"/>
<dbReference type="RefSeq" id="WP_102629991.1">
    <property type="nucleotide sequence ID" value="NZ_PDOH01000039.1"/>
</dbReference>
<reference evidence="5 6" key="1">
    <citation type="submission" date="2018-01" db="EMBL/GenBank/DDBJ databases">
        <title>Halomonas endophytica sp. nov., isolated from storage liquid in the stems of Populus euphratica.</title>
        <authorList>
            <person name="Chen C."/>
        </authorList>
    </citation>
    <scope>NUCLEOTIDE SEQUENCE [LARGE SCALE GENOMIC DNA]</scope>
    <source>
        <strain evidence="5 6">DSM 26881</strain>
    </source>
</reference>
<dbReference type="SUPFAM" id="SSF48008">
    <property type="entry name" value="GntR ligand-binding domain-like"/>
    <property type="match status" value="1"/>
</dbReference>
<evidence type="ECO:0000313" key="6">
    <source>
        <dbReference type="Proteomes" id="UP000235346"/>
    </source>
</evidence>
<organism evidence="5 6">
    <name type="scientific">Halomonas heilongjiangensis</name>
    <dbReference type="NCBI Taxonomy" id="1387883"/>
    <lineage>
        <taxon>Bacteria</taxon>
        <taxon>Pseudomonadati</taxon>
        <taxon>Pseudomonadota</taxon>
        <taxon>Gammaproteobacteria</taxon>
        <taxon>Oceanospirillales</taxon>
        <taxon>Halomonadaceae</taxon>
        <taxon>Halomonas</taxon>
    </lineage>
</organism>
<feature type="domain" description="HTH gntR-type" evidence="4">
    <location>
        <begin position="14"/>
        <end position="81"/>
    </location>
</feature>
<evidence type="ECO:0000256" key="3">
    <source>
        <dbReference type="ARBA" id="ARBA00023163"/>
    </source>
</evidence>
<evidence type="ECO:0000256" key="2">
    <source>
        <dbReference type="ARBA" id="ARBA00023125"/>
    </source>
</evidence>
<dbReference type="SUPFAM" id="SSF46785">
    <property type="entry name" value="Winged helix' DNA-binding domain"/>
    <property type="match status" value="1"/>
</dbReference>
<comment type="caution">
    <text evidence="5">The sequence shown here is derived from an EMBL/GenBank/DDBJ whole genome shotgun (WGS) entry which is preliminary data.</text>
</comment>
<dbReference type="SMART" id="SM00345">
    <property type="entry name" value="HTH_GNTR"/>
    <property type="match status" value="1"/>
</dbReference>
<dbReference type="InterPro" id="IPR036388">
    <property type="entry name" value="WH-like_DNA-bd_sf"/>
</dbReference>